<gene>
    <name evidence="1" type="ORF">GTP45_06455</name>
</gene>
<evidence type="ECO:0000313" key="2">
    <source>
        <dbReference type="Proteomes" id="UP000450012"/>
    </source>
</evidence>
<dbReference type="InterPro" id="IPR036388">
    <property type="entry name" value="WH-like_DNA-bd_sf"/>
</dbReference>
<dbReference type="InterPro" id="IPR007367">
    <property type="entry name" value="DUF433"/>
</dbReference>
<organism evidence="1 2">
    <name type="scientific">Duganella rivi</name>
    <dbReference type="NCBI Taxonomy" id="2666083"/>
    <lineage>
        <taxon>Bacteria</taxon>
        <taxon>Pseudomonadati</taxon>
        <taxon>Pseudomonadota</taxon>
        <taxon>Betaproteobacteria</taxon>
        <taxon>Burkholderiales</taxon>
        <taxon>Oxalobacteraceae</taxon>
        <taxon>Telluria group</taxon>
        <taxon>Duganella</taxon>
    </lineage>
</organism>
<accession>A0A7X4GMY5</accession>
<evidence type="ECO:0000313" key="1">
    <source>
        <dbReference type="EMBL" id="MYM66477.1"/>
    </source>
</evidence>
<dbReference type="SUPFAM" id="SSF46689">
    <property type="entry name" value="Homeodomain-like"/>
    <property type="match status" value="1"/>
</dbReference>
<reference evidence="1 2" key="1">
    <citation type="submission" date="2019-12" db="EMBL/GenBank/DDBJ databases">
        <title>Novel species isolated from a subtropical stream in China.</title>
        <authorList>
            <person name="Lu H."/>
        </authorList>
    </citation>
    <scope>NUCLEOTIDE SEQUENCE [LARGE SCALE GENOMIC DNA]</scope>
    <source>
        <strain evidence="1 2">FT55W</strain>
    </source>
</reference>
<proteinExistence type="predicted"/>
<dbReference type="InterPro" id="IPR009057">
    <property type="entry name" value="Homeodomain-like_sf"/>
</dbReference>
<comment type="caution">
    <text evidence="1">The sequence shown here is derived from an EMBL/GenBank/DDBJ whole genome shotgun (WGS) entry which is preliminary data.</text>
</comment>
<dbReference type="EMBL" id="WWCK01000002">
    <property type="protein sequence ID" value="MYM66477.1"/>
    <property type="molecule type" value="Genomic_DNA"/>
</dbReference>
<dbReference type="Gene3D" id="1.10.10.10">
    <property type="entry name" value="Winged helix-like DNA-binding domain superfamily/Winged helix DNA-binding domain"/>
    <property type="match status" value="1"/>
</dbReference>
<protein>
    <submittedName>
        <fullName evidence="1">DUF433 domain-containing protein</fullName>
    </submittedName>
</protein>
<keyword evidence="2" id="KW-1185">Reference proteome</keyword>
<dbReference type="Pfam" id="PF04255">
    <property type="entry name" value="DUF433"/>
    <property type="match status" value="1"/>
</dbReference>
<dbReference type="AlphaFoldDB" id="A0A7X4GMY5"/>
<dbReference type="Proteomes" id="UP000450012">
    <property type="component" value="Unassembled WGS sequence"/>
</dbReference>
<name>A0A7X4GMY5_9BURK</name>
<sequence length="81" mass="9018">MKTRSPLIQMEPEILGGLPVFKDTLVPIKRMFDCLLTGKSLEDFLRHYPSVPRATAVAVLANEATLFYEDISIVIDAVPLT</sequence>